<evidence type="ECO:0000256" key="5">
    <source>
        <dbReference type="ARBA" id="ARBA00044801"/>
    </source>
</evidence>
<gene>
    <name evidence="8" type="ORF">GLOTRDRAFT_138184</name>
</gene>
<comment type="function">
    <text evidence="4">May play a role in the regulation of cytokinesis.</text>
</comment>
<dbReference type="PANTHER" id="PTHR13255:SF0">
    <property type="entry name" value="ATAXIN-10"/>
    <property type="match status" value="1"/>
</dbReference>
<evidence type="ECO:0000256" key="1">
    <source>
        <dbReference type="ARBA" id="ARBA00008384"/>
    </source>
</evidence>
<dbReference type="GO" id="GO:0005829">
    <property type="term" value="C:cytosol"/>
    <property type="evidence" value="ECO:0007669"/>
    <property type="project" value="TreeGrafter"/>
</dbReference>
<dbReference type="InterPro" id="IPR011989">
    <property type="entry name" value="ARM-like"/>
</dbReference>
<dbReference type="Gene3D" id="1.25.10.10">
    <property type="entry name" value="Leucine-rich Repeat Variant"/>
    <property type="match status" value="1"/>
</dbReference>
<evidence type="ECO:0000256" key="3">
    <source>
        <dbReference type="ARBA" id="ARBA00023306"/>
    </source>
</evidence>
<dbReference type="HOGENOM" id="CLU_039868_0_0_1"/>
<dbReference type="KEGG" id="gtr:GLOTRDRAFT_138184"/>
<evidence type="ECO:0000256" key="2">
    <source>
        <dbReference type="ARBA" id="ARBA00022618"/>
    </source>
</evidence>
<dbReference type="InterPro" id="IPR016024">
    <property type="entry name" value="ARM-type_fold"/>
</dbReference>
<feature type="domain" description="Ataxin-10" evidence="7">
    <location>
        <begin position="473"/>
        <end position="547"/>
    </location>
</feature>
<organism evidence="8 9">
    <name type="scientific">Gloeophyllum trabeum (strain ATCC 11539 / FP-39264 / Madison 617)</name>
    <name type="common">Brown rot fungus</name>
    <dbReference type="NCBI Taxonomy" id="670483"/>
    <lineage>
        <taxon>Eukaryota</taxon>
        <taxon>Fungi</taxon>
        <taxon>Dikarya</taxon>
        <taxon>Basidiomycota</taxon>
        <taxon>Agaricomycotina</taxon>
        <taxon>Agaricomycetes</taxon>
        <taxon>Gloeophyllales</taxon>
        <taxon>Gloeophyllaceae</taxon>
        <taxon>Gloeophyllum</taxon>
    </lineage>
</organism>
<protein>
    <recommendedName>
        <fullName evidence="5">Ataxin-10 homolog</fullName>
    </recommendedName>
    <alternativeName>
        <fullName evidence="6">Copper transport protein 86</fullName>
    </alternativeName>
</protein>
<accession>S7QAP0</accession>
<dbReference type="GO" id="GO:0051301">
    <property type="term" value="P:cell division"/>
    <property type="evidence" value="ECO:0007669"/>
    <property type="project" value="UniProtKB-KW"/>
</dbReference>
<evidence type="ECO:0000313" key="8">
    <source>
        <dbReference type="EMBL" id="EPQ56458.1"/>
    </source>
</evidence>
<dbReference type="AlphaFoldDB" id="S7QAP0"/>
<evidence type="ECO:0000256" key="6">
    <source>
        <dbReference type="ARBA" id="ARBA00044805"/>
    </source>
</evidence>
<keyword evidence="2" id="KW-0132">Cell division</keyword>
<dbReference type="SUPFAM" id="SSF48371">
    <property type="entry name" value="ARM repeat"/>
    <property type="match status" value="1"/>
</dbReference>
<sequence length="556" mass="61733">MSNIADSYNVTFCQVCNPSNILDPAKSSQVEDLLGTISRELATDRKLRQRMGAEEPSIWTPLRDSWSALANAQLGDNGERIHGLRLNLAKFTRNLAAEVPLNQRKAYEIEPDLRRLLHLYTSYYALQEDRSSAIARMLGQALCNIVTGNEELLSRLWKTYIELREEENVLIRLLGSRRPDVVVPGEVLVLNCILGRRDRASMLRTTPLGLRISVVLLDQLREVSDSQPEESSPVFDIGSVASIPPEFGLIKLLCFRYSIFKNLIECGEMPPLYASLTVQDEIVTPHQTTLLKLLDAYLQSSTGVQSVWLHRHLTPLLLSTFSALSDYTQNAVRKALGPTTGIASASEASVSRYAAPVSPTSSEHGHQESFRLAQQTPLQELDLLLPKVSEALVLVSQCLITVTLAASTSSNYPNDDRNNILTQAREPATIKTLIETLRLLDLFLPRINFGAPAVSPSTSQVAHDPQSPGFKYVKRDLVRLLGILSHESRAVQDTVRTSGGIPVVMNMCVIDERNPFLREHAILCMRNLLRGNPENQAVVNEIQPLAMPDQYGPIDS</sequence>
<dbReference type="InterPro" id="IPR051374">
    <property type="entry name" value="Ataxin-10/CTR86_families"/>
</dbReference>
<keyword evidence="3" id="KW-0131">Cell cycle</keyword>
<dbReference type="eggNOG" id="KOG2676">
    <property type="taxonomic scope" value="Eukaryota"/>
</dbReference>
<comment type="similarity">
    <text evidence="1">Belongs to the ataxin-10 family.</text>
</comment>
<proteinExistence type="inferred from homology"/>
<dbReference type="OMA" id="TGHEELM"/>
<dbReference type="Proteomes" id="UP000030669">
    <property type="component" value="Unassembled WGS sequence"/>
</dbReference>
<name>S7QAP0_GLOTA</name>
<evidence type="ECO:0000259" key="7">
    <source>
        <dbReference type="Pfam" id="PF09759"/>
    </source>
</evidence>
<dbReference type="OrthoDB" id="379794at2759"/>
<dbReference type="RefSeq" id="XP_007865186.1">
    <property type="nucleotide sequence ID" value="XM_007866995.1"/>
</dbReference>
<dbReference type="PANTHER" id="PTHR13255">
    <property type="entry name" value="ATAXIN-10"/>
    <property type="match status" value="1"/>
</dbReference>
<reference evidence="8 9" key="1">
    <citation type="journal article" date="2012" name="Science">
        <title>The Paleozoic origin of enzymatic lignin decomposition reconstructed from 31 fungal genomes.</title>
        <authorList>
            <person name="Floudas D."/>
            <person name="Binder M."/>
            <person name="Riley R."/>
            <person name="Barry K."/>
            <person name="Blanchette R.A."/>
            <person name="Henrissat B."/>
            <person name="Martinez A.T."/>
            <person name="Otillar R."/>
            <person name="Spatafora J.W."/>
            <person name="Yadav J.S."/>
            <person name="Aerts A."/>
            <person name="Benoit I."/>
            <person name="Boyd A."/>
            <person name="Carlson A."/>
            <person name="Copeland A."/>
            <person name="Coutinho P.M."/>
            <person name="de Vries R.P."/>
            <person name="Ferreira P."/>
            <person name="Findley K."/>
            <person name="Foster B."/>
            <person name="Gaskell J."/>
            <person name="Glotzer D."/>
            <person name="Gorecki P."/>
            <person name="Heitman J."/>
            <person name="Hesse C."/>
            <person name="Hori C."/>
            <person name="Igarashi K."/>
            <person name="Jurgens J.A."/>
            <person name="Kallen N."/>
            <person name="Kersten P."/>
            <person name="Kohler A."/>
            <person name="Kuees U."/>
            <person name="Kumar T.K.A."/>
            <person name="Kuo A."/>
            <person name="LaButti K."/>
            <person name="Larrondo L.F."/>
            <person name="Lindquist E."/>
            <person name="Ling A."/>
            <person name="Lombard V."/>
            <person name="Lucas S."/>
            <person name="Lundell T."/>
            <person name="Martin R."/>
            <person name="McLaughlin D.J."/>
            <person name="Morgenstern I."/>
            <person name="Morin E."/>
            <person name="Murat C."/>
            <person name="Nagy L.G."/>
            <person name="Nolan M."/>
            <person name="Ohm R.A."/>
            <person name="Patyshakuliyeva A."/>
            <person name="Rokas A."/>
            <person name="Ruiz-Duenas F.J."/>
            <person name="Sabat G."/>
            <person name="Salamov A."/>
            <person name="Samejima M."/>
            <person name="Schmutz J."/>
            <person name="Slot J.C."/>
            <person name="St John F."/>
            <person name="Stenlid J."/>
            <person name="Sun H."/>
            <person name="Sun S."/>
            <person name="Syed K."/>
            <person name="Tsang A."/>
            <person name="Wiebenga A."/>
            <person name="Young D."/>
            <person name="Pisabarro A."/>
            <person name="Eastwood D.C."/>
            <person name="Martin F."/>
            <person name="Cullen D."/>
            <person name="Grigoriev I.V."/>
            <person name="Hibbett D.S."/>
        </authorList>
    </citation>
    <scope>NUCLEOTIDE SEQUENCE [LARGE SCALE GENOMIC DNA]</scope>
    <source>
        <strain evidence="8 9">ATCC 11539</strain>
    </source>
</reference>
<dbReference type="Pfam" id="PF09759">
    <property type="entry name" value="Atx10homo_assoc"/>
    <property type="match status" value="1"/>
</dbReference>
<dbReference type="GeneID" id="19303922"/>
<evidence type="ECO:0000256" key="4">
    <source>
        <dbReference type="ARBA" id="ARBA00044746"/>
    </source>
</evidence>
<keyword evidence="9" id="KW-1185">Reference proteome</keyword>
<evidence type="ECO:0000313" key="9">
    <source>
        <dbReference type="Proteomes" id="UP000030669"/>
    </source>
</evidence>
<dbReference type="InterPro" id="IPR019156">
    <property type="entry name" value="Ataxin-10_domain"/>
</dbReference>
<dbReference type="EMBL" id="KB469300">
    <property type="protein sequence ID" value="EPQ56458.1"/>
    <property type="molecule type" value="Genomic_DNA"/>
</dbReference>